<dbReference type="Pfam" id="PF07715">
    <property type="entry name" value="Plug"/>
    <property type="match status" value="1"/>
</dbReference>
<dbReference type="SUPFAM" id="SSF49464">
    <property type="entry name" value="Carboxypeptidase regulatory domain-like"/>
    <property type="match status" value="1"/>
</dbReference>
<keyword evidence="10" id="KW-1185">Reference proteome</keyword>
<comment type="caution">
    <text evidence="9">The sequence shown here is derived from an EMBL/GenBank/DDBJ whole genome shotgun (WGS) entry which is preliminary data.</text>
</comment>
<keyword evidence="3 7" id="KW-1134">Transmembrane beta strand</keyword>
<evidence type="ECO:0000313" key="9">
    <source>
        <dbReference type="EMBL" id="PRX11964.1"/>
    </source>
</evidence>
<evidence type="ECO:0000256" key="2">
    <source>
        <dbReference type="ARBA" id="ARBA00022448"/>
    </source>
</evidence>
<protein>
    <submittedName>
        <fullName evidence="9">TonB-linked SusC/RagA family outer membrane protein</fullName>
    </submittedName>
</protein>
<dbReference type="Gene3D" id="2.60.40.1120">
    <property type="entry name" value="Carboxypeptidase-like, regulatory domain"/>
    <property type="match status" value="1"/>
</dbReference>
<reference evidence="9 10" key="1">
    <citation type="submission" date="2018-03" db="EMBL/GenBank/DDBJ databases">
        <title>Genomic Encyclopedia of Archaeal and Bacterial Type Strains, Phase II (KMG-II): from individual species to whole genera.</title>
        <authorList>
            <person name="Goeker M."/>
        </authorList>
    </citation>
    <scope>NUCLEOTIDE SEQUENCE [LARGE SCALE GENOMIC DNA]</scope>
    <source>
        <strain evidence="9 10">DSM 22727</strain>
    </source>
</reference>
<evidence type="ECO:0000313" key="10">
    <source>
        <dbReference type="Proteomes" id="UP000239997"/>
    </source>
</evidence>
<name>A0ABX5E5I4_NONUL</name>
<evidence type="ECO:0000256" key="6">
    <source>
        <dbReference type="ARBA" id="ARBA00023237"/>
    </source>
</evidence>
<evidence type="ECO:0000256" key="1">
    <source>
        <dbReference type="ARBA" id="ARBA00004571"/>
    </source>
</evidence>
<dbReference type="InterPro" id="IPR023997">
    <property type="entry name" value="TonB-dep_OMP_SusC/RagA_CS"/>
</dbReference>
<dbReference type="InterPro" id="IPR008969">
    <property type="entry name" value="CarboxyPept-like_regulatory"/>
</dbReference>
<dbReference type="SUPFAM" id="SSF56935">
    <property type="entry name" value="Porins"/>
    <property type="match status" value="1"/>
</dbReference>
<proteinExistence type="inferred from homology"/>
<accession>A0ABX5E5I4</accession>
<evidence type="ECO:0000256" key="4">
    <source>
        <dbReference type="ARBA" id="ARBA00022692"/>
    </source>
</evidence>
<dbReference type="EMBL" id="PVNA01000009">
    <property type="protein sequence ID" value="PRX11964.1"/>
    <property type="molecule type" value="Genomic_DNA"/>
</dbReference>
<dbReference type="InterPro" id="IPR039426">
    <property type="entry name" value="TonB-dep_rcpt-like"/>
</dbReference>
<keyword evidence="5 7" id="KW-0472">Membrane</keyword>
<dbReference type="InterPro" id="IPR012910">
    <property type="entry name" value="Plug_dom"/>
</dbReference>
<dbReference type="Proteomes" id="UP000239997">
    <property type="component" value="Unassembled WGS sequence"/>
</dbReference>
<dbReference type="Pfam" id="PF13715">
    <property type="entry name" value="CarbopepD_reg_2"/>
    <property type="match status" value="1"/>
</dbReference>
<dbReference type="InterPro" id="IPR023996">
    <property type="entry name" value="TonB-dep_OMP_SusC/RagA"/>
</dbReference>
<dbReference type="NCBIfam" id="TIGR04056">
    <property type="entry name" value="OMP_RagA_SusC"/>
    <property type="match status" value="1"/>
</dbReference>
<evidence type="ECO:0000256" key="3">
    <source>
        <dbReference type="ARBA" id="ARBA00022452"/>
    </source>
</evidence>
<evidence type="ECO:0000256" key="7">
    <source>
        <dbReference type="PROSITE-ProRule" id="PRU01360"/>
    </source>
</evidence>
<evidence type="ECO:0000256" key="5">
    <source>
        <dbReference type="ARBA" id="ARBA00023136"/>
    </source>
</evidence>
<gene>
    <name evidence="9" type="ORF">LY02_02845</name>
</gene>
<comment type="similarity">
    <text evidence="7">Belongs to the TonB-dependent receptor family.</text>
</comment>
<sequence>MIDLDLSIFLNNSNLTKIKLQMKQIFKVRLPLSMLSLFMAIMFSSFTTALHAQNTITGKIIGEDGEPLLAVNVFQKGTSVGTTTDIDGNYSINMVSSGEPVLIFSFVGYETKEILVGLETSINITLVEELESLDTVVIIGYQAVDREKVLGAVSTVKAKEIEKATPVQAFDAVQGRVAGVQILNNNGPGQGFDIRVRGVSTFGSGTSPLYVVDGQQLDNIDNLDPGDIASLEVLKDGATAAIYGSKAANGVVIITTKGGKTGKTRIDVTNITGFNSLVGDLRVVNTEERFLLERLRSGNPDNLTRLERDSLSLLRRNDFDLQDLLTRTAVRSQTNVAFSGGTEKVKYYWNTGFLREDGIVINSGFKRINTQLRLDFSPTKKFKFGTRNTITHQDKEGLTEGGIFTHLVERLPYLPLRNPDGSFTPTIGGRKNPLAFANLQKRDDRDWRIQTFNYAQYEILPKLTFKSTLGINFRYRKRDDFDTRLIANRFETGFDQGRVRQDLTYDIQQENFMNYNNKWNDHSFGAFAGMQFQRYVIENTDFRSREFANGYIETLNNANPGTITGDNNSNQRHNLYSLFGGFNYDYKNKYLLGATIRRDGSSRFGAQNKFGYFPSATLGWRASKEKFLEDSRVVNNLLFKASWGIVGNERIGNYLFTGVLEPGSAYAGISGIAPTRLGNPELSWEQTESINLGVDLGLFKNRLQLNLDFWQKTTTDLLATTPLPEESGFTGIIRNAGAVDNRGVDFNITGDIIDTEDFTWTSNFNIGYLQNKVTSLANGTEFFAGPNSSYVIREGESIGSIFGYDNLGVYQYDESNAYADNGTRLTPNFDQDGNFENYTLNGELYTGNVNQIRLSGRTLQGGDIIWNDINGDFLITADDRKILGNGLGTTYGGFSNDFRYKNFTVSVLFDYTLNVDIYSRWDELRNDFAAGSESPGPERIYGAWTQPGDDTVYPRLDRVPQNRLRPNSFFVTDGSFIKWRYIRFEYKFNEKLLSKLPFVQGASVNLAINNVLTWTNYNGYNPELGNRGSALTPGLDDLRYPNDREVILGLRVNL</sequence>
<feature type="domain" description="TonB-dependent receptor plug" evidence="8">
    <location>
        <begin position="147"/>
        <end position="251"/>
    </location>
</feature>
<keyword evidence="6 7" id="KW-0998">Cell outer membrane</keyword>
<keyword evidence="2 7" id="KW-0813">Transport</keyword>
<keyword evidence="4 7" id="KW-0812">Transmembrane</keyword>
<evidence type="ECO:0000259" key="8">
    <source>
        <dbReference type="Pfam" id="PF07715"/>
    </source>
</evidence>
<dbReference type="InterPro" id="IPR037066">
    <property type="entry name" value="Plug_dom_sf"/>
</dbReference>
<organism evidence="9 10">
    <name type="scientific">Nonlabens ulvanivorans</name>
    <name type="common">Persicivirga ulvanivorans</name>
    <dbReference type="NCBI Taxonomy" id="906888"/>
    <lineage>
        <taxon>Bacteria</taxon>
        <taxon>Pseudomonadati</taxon>
        <taxon>Bacteroidota</taxon>
        <taxon>Flavobacteriia</taxon>
        <taxon>Flavobacteriales</taxon>
        <taxon>Flavobacteriaceae</taxon>
        <taxon>Nonlabens</taxon>
    </lineage>
</organism>
<comment type="subcellular location">
    <subcellularLocation>
        <location evidence="1 7">Cell outer membrane</location>
        <topology evidence="1 7">Multi-pass membrane protein</topology>
    </subcellularLocation>
</comment>
<dbReference type="PROSITE" id="PS52016">
    <property type="entry name" value="TONB_DEPENDENT_REC_3"/>
    <property type="match status" value="1"/>
</dbReference>
<dbReference type="NCBIfam" id="TIGR04057">
    <property type="entry name" value="SusC_RagA_signa"/>
    <property type="match status" value="1"/>
</dbReference>
<dbReference type="Gene3D" id="2.170.130.10">
    <property type="entry name" value="TonB-dependent receptor, plug domain"/>
    <property type="match status" value="1"/>
</dbReference>
<dbReference type="Gene3D" id="2.40.170.20">
    <property type="entry name" value="TonB-dependent receptor, beta-barrel domain"/>
    <property type="match status" value="1"/>
</dbReference>
<dbReference type="InterPro" id="IPR036942">
    <property type="entry name" value="Beta-barrel_TonB_sf"/>
</dbReference>